<dbReference type="InterPro" id="IPR041657">
    <property type="entry name" value="HTH_17"/>
</dbReference>
<sequence>MAVSVKTLRRRIADGTIPGYRCGRRVIRIRVEDIERALPPIPSVRRSTALP</sequence>
<dbReference type="EMBL" id="QXGH01000047">
    <property type="protein sequence ID" value="RHW23441.1"/>
    <property type="molecule type" value="Genomic_DNA"/>
</dbReference>
<dbReference type="AlphaFoldDB" id="A0A417XT70"/>
<protein>
    <submittedName>
        <fullName evidence="2">DNA-binding protein</fullName>
    </submittedName>
</protein>
<evidence type="ECO:0000259" key="1">
    <source>
        <dbReference type="Pfam" id="PF12728"/>
    </source>
</evidence>
<dbReference type="GO" id="GO:0003677">
    <property type="term" value="F:DNA binding"/>
    <property type="evidence" value="ECO:0007669"/>
    <property type="project" value="UniProtKB-KW"/>
</dbReference>
<evidence type="ECO:0000313" key="3">
    <source>
        <dbReference type="Proteomes" id="UP000283644"/>
    </source>
</evidence>
<organism evidence="2 3">
    <name type="scientific">Nocardioides immobilis</name>
    <dbReference type="NCBI Taxonomy" id="2049295"/>
    <lineage>
        <taxon>Bacteria</taxon>
        <taxon>Bacillati</taxon>
        <taxon>Actinomycetota</taxon>
        <taxon>Actinomycetes</taxon>
        <taxon>Propionibacteriales</taxon>
        <taxon>Nocardioidaceae</taxon>
        <taxon>Nocardioides</taxon>
    </lineage>
</organism>
<keyword evidence="2" id="KW-0238">DNA-binding</keyword>
<dbReference type="Pfam" id="PF12728">
    <property type="entry name" value="HTH_17"/>
    <property type="match status" value="1"/>
</dbReference>
<name>A0A417XT70_9ACTN</name>
<accession>A0A417XT70</accession>
<feature type="domain" description="Helix-turn-helix" evidence="1">
    <location>
        <begin position="3"/>
        <end position="36"/>
    </location>
</feature>
<gene>
    <name evidence="2" type="ORF">D0Z08_29785</name>
</gene>
<proteinExistence type="predicted"/>
<dbReference type="Proteomes" id="UP000283644">
    <property type="component" value="Unassembled WGS sequence"/>
</dbReference>
<comment type="caution">
    <text evidence="2">The sequence shown here is derived from an EMBL/GenBank/DDBJ whole genome shotgun (WGS) entry which is preliminary data.</text>
</comment>
<keyword evidence="3" id="KW-1185">Reference proteome</keyword>
<evidence type="ECO:0000313" key="2">
    <source>
        <dbReference type="EMBL" id="RHW23441.1"/>
    </source>
</evidence>
<reference evidence="2 3" key="1">
    <citation type="submission" date="2018-09" db="EMBL/GenBank/DDBJ databases">
        <title>Genome sequencing of Nocardioides immobilis CCTCC AB 2017083 for comparison to Nocardioides silvaticus.</title>
        <authorList>
            <person name="Li C."/>
            <person name="Wang G."/>
        </authorList>
    </citation>
    <scope>NUCLEOTIDE SEQUENCE [LARGE SCALE GENOMIC DNA]</scope>
    <source>
        <strain evidence="2 3">CCTCC AB 2017083</strain>
    </source>
</reference>